<name>A0A8X8B4M0_BRACI</name>
<evidence type="ECO:0000256" key="1">
    <source>
        <dbReference type="ARBA" id="ARBA00022441"/>
    </source>
</evidence>
<evidence type="ECO:0000313" key="3">
    <source>
        <dbReference type="EMBL" id="KAG2321027.1"/>
    </source>
</evidence>
<dbReference type="Pfam" id="PF01344">
    <property type="entry name" value="Kelch_1"/>
    <property type="match status" value="1"/>
</dbReference>
<reference evidence="3 4" key="1">
    <citation type="submission" date="2020-02" db="EMBL/GenBank/DDBJ databases">
        <authorList>
            <person name="Ma Q."/>
            <person name="Huang Y."/>
            <person name="Song X."/>
            <person name="Pei D."/>
        </authorList>
    </citation>
    <scope>NUCLEOTIDE SEQUENCE [LARGE SCALE GENOMIC DNA]</scope>
    <source>
        <strain evidence="3">Sxm20200214</strain>
        <tissue evidence="3">Leaf</tissue>
    </source>
</reference>
<accession>A0A8X8B4M0</accession>
<protein>
    <submittedName>
        <fullName evidence="3">Uncharacterized protein</fullName>
    </submittedName>
</protein>
<proteinExistence type="predicted"/>
<dbReference type="Gene3D" id="2.120.10.80">
    <property type="entry name" value="Kelch-type beta propeller"/>
    <property type="match status" value="1"/>
</dbReference>
<dbReference type="InterPro" id="IPR015915">
    <property type="entry name" value="Kelch-typ_b-propeller"/>
</dbReference>
<dbReference type="AlphaFoldDB" id="A0A8X8B4M0"/>
<organism evidence="3 4">
    <name type="scientific">Brassica carinata</name>
    <name type="common">Ethiopian mustard</name>
    <name type="synonym">Abyssinian cabbage</name>
    <dbReference type="NCBI Taxonomy" id="52824"/>
    <lineage>
        <taxon>Eukaryota</taxon>
        <taxon>Viridiplantae</taxon>
        <taxon>Streptophyta</taxon>
        <taxon>Embryophyta</taxon>
        <taxon>Tracheophyta</taxon>
        <taxon>Spermatophyta</taxon>
        <taxon>Magnoliopsida</taxon>
        <taxon>eudicotyledons</taxon>
        <taxon>Gunneridae</taxon>
        <taxon>Pentapetalae</taxon>
        <taxon>rosids</taxon>
        <taxon>malvids</taxon>
        <taxon>Brassicales</taxon>
        <taxon>Brassicaceae</taxon>
        <taxon>Brassiceae</taxon>
        <taxon>Brassica</taxon>
    </lineage>
</organism>
<dbReference type="PANTHER" id="PTHR46344:SF27">
    <property type="entry name" value="KELCH REPEAT SUPERFAMILY PROTEIN"/>
    <property type="match status" value="1"/>
</dbReference>
<dbReference type="InterPro" id="IPR006652">
    <property type="entry name" value="Kelch_1"/>
</dbReference>
<dbReference type="OrthoDB" id="45365at2759"/>
<dbReference type="Proteomes" id="UP000886595">
    <property type="component" value="Unassembled WGS sequence"/>
</dbReference>
<dbReference type="PANTHER" id="PTHR46344">
    <property type="entry name" value="OS02G0202900 PROTEIN"/>
    <property type="match status" value="1"/>
</dbReference>
<evidence type="ECO:0000256" key="2">
    <source>
        <dbReference type="ARBA" id="ARBA00022737"/>
    </source>
</evidence>
<keyword evidence="2" id="KW-0677">Repeat</keyword>
<dbReference type="SMART" id="SM00612">
    <property type="entry name" value="Kelch"/>
    <property type="match status" value="1"/>
</dbReference>
<keyword evidence="4" id="KW-1185">Reference proteome</keyword>
<comment type="caution">
    <text evidence="3">The sequence shown here is derived from an EMBL/GenBank/DDBJ whole genome shotgun (WGS) entry which is preliminary data.</text>
</comment>
<dbReference type="EMBL" id="JAAMPC010000003">
    <property type="protein sequence ID" value="KAG2321027.1"/>
    <property type="molecule type" value="Genomic_DNA"/>
</dbReference>
<keyword evidence="1" id="KW-0880">Kelch repeat</keyword>
<dbReference type="SUPFAM" id="SSF117281">
    <property type="entry name" value="Kelch motif"/>
    <property type="match status" value="1"/>
</dbReference>
<gene>
    <name evidence="3" type="ORF">Bca52824_014240</name>
</gene>
<sequence length="175" mass="19780">MSYLYRFLLGSQESATRMKELGRTEEWLYVLTKGQDDKLLWYALDPVSTRWQRLPPMPVIVHEEEANTSNKLAEIARSLLGRKEVSEPEPEQMPFCGCGVGSINGCLYVLGGLSRSKTVSSVWRFYPVLNSWREVSSMLAHRAYSKTGVLDKKLYVVGDVESQRGSLCPLQTAEV</sequence>
<evidence type="ECO:0000313" key="4">
    <source>
        <dbReference type="Proteomes" id="UP000886595"/>
    </source>
</evidence>